<dbReference type="EMBL" id="FUZI01000002">
    <property type="protein sequence ID" value="SKC31819.1"/>
    <property type="molecule type" value="Genomic_DNA"/>
</dbReference>
<dbReference type="GO" id="GO:0005886">
    <property type="term" value="C:plasma membrane"/>
    <property type="evidence" value="ECO:0007669"/>
    <property type="project" value="TreeGrafter"/>
</dbReference>
<dbReference type="OrthoDB" id="5856305at2"/>
<evidence type="ECO:0000313" key="6">
    <source>
        <dbReference type="Proteomes" id="UP000189966"/>
    </source>
</evidence>
<reference evidence="5 6" key="1">
    <citation type="submission" date="2017-02" db="EMBL/GenBank/DDBJ databases">
        <authorList>
            <person name="Peterson S.W."/>
        </authorList>
    </citation>
    <scope>NUCLEOTIDE SEQUENCE [LARGE SCALE GENOMIC DNA]</scope>
    <source>
        <strain evidence="6">type strain: NCCB 100098</strain>
    </source>
</reference>
<dbReference type="RefSeq" id="WP_080156640.1">
    <property type="nucleotide sequence ID" value="NZ_FUZI01000002.1"/>
</dbReference>
<dbReference type="Gene3D" id="3.30.70.270">
    <property type="match status" value="1"/>
</dbReference>
<dbReference type="PANTHER" id="PTHR45138:SF9">
    <property type="entry name" value="DIGUANYLATE CYCLASE DGCM-RELATED"/>
    <property type="match status" value="1"/>
</dbReference>
<comment type="catalytic activity">
    <reaction evidence="2">
        <text>2 GTP = 3',3'-c-di-GMP + 2 diphosphate</text>
        <dbReference type="Rhea" id="RHEA:24898"/>
        <dbReference type="ChEBI" id="CHEBI:33019"/>
        <dbReference type="ChEBI" id="CHEBI:37565"/>
        <dbReference type="ChEBI" id="CHEBI:58805"/>
        <dbReference type="EC" id="2.7.7.65"/>
    </reaction>
</comment>
<dbReference type="EC" id="2.7.7.65" evidence="1"/>
<protein>
    <recommendedName>
        <fullName evidence="1">diguanylate cyclase</fullName>
        <ecNumber evidence="1">2.7.7.65</ecNumber>
    </recommendedName>
</protein>
<evidence type="ECO:0000313" key="5">
    <source>
        <dbReference type="EMBL" id="SKC31819.1"/>
    </source>
</evidence>
<evidence type="ECO:0000256" key="3">
    <source>
        <dbReference type="SAM" id="Phobius"/>
    </source>
</evidence>
<evidence type="ECO:0000259" key="4">
    <source>
        <dbReference type="PROSITE" id="PS50887"/>
    </source>
</evidence>
<dbReference type="PANTHER" id="PTHR45138">
    <property type="entry name" value="REGULATORY COMPONENTS OF SENSORY TRANSDUCTION SYSTEM"/>
    <property type="match status" value="1"/>
</dbReference>
<keyword evidence="3" id="KW-0472">Membrane</keyword>
<dbReference type="GO" id="GO:1902201">
    <property type="term" value="P:negative regulation of bacterial-type flagellum-dependent cell motility"/>
    <property type="evidence" value="ECO:0007669"/>
    <property type="project" value="TreeGrafter"/>
</dbReference>
<dbReference type="GO" id="GO:0052621">
    <property type="term" value="F:diguanylate cyclase activity"/>
    <property type="evidence" value="ECO:0007669"/>
    <property type="project" value="UniProtKB-EC"/>
</dbReference>
<dbReference type="InterPro" id="IPR000160">
    <property type="entry name" value="GGDEF_dom"/>
</dbReference>
<dbReference type="GO" id="GO:0043709">
    <property type="term" value="P:cell adhesion involved in single-species biofilm formation"/>
    <property type="evidence" value="ECO:0007669"/>
    <property type="project" value="TreeGrafter"/>
</dbReference>
<dbReference type="Proteomes" id="UP000189966">
    <property type="component" value="Unassembled WGS sequence"/>
</dbReference>
<evidence type="ECO:0000256" key="2">
    <source>
        <dbReference type="ARBA" id="ARBA00034247"/>
    </source>
</evidence>
<accession>A0A1T5HYD3</accession>
<organism evidence="5 6">
    <name type="scientific">Photobacterium piscicola</name>
    <dbReference type="NCBI Taxonomy" id="1378299"/>
    <lineage>
        <taxon>Bacteria</taxon>
        <taxon>Pseudomonadati</taxon>
        <taxon>Pseudomonadota</taxon>
        <taxon>Gammaproteobacteria</taxon>
        <taxon>Vibrionales</taxon>
        <taxon>Vibrionaceae</taxon>
        <taxon>Photobacterium</taxon>
    </lineage>
</organism>
<dbReference type="CDD" id="cd01949">
    <property type="entry name" value="GGDEF"/>
    <property type="match status" value="1"/>
</dbReference>
<feature type="domain" description="GGDEF" evidence="4">
    <location>
        <begin position="305"/>
        <end position="430"/>
    </location>
</feature>
<name>A0A1T5HYD3_9GAMM</name>
<proteinExistence type="predicted"/>
<dbReference type="InterPro" id="IPR050469">
    <property type="entry name" value="Diguanylate_Cyclase"/>
</dbReference>
<evidence type="ECO:0000256" key="1">
    <source>
        <dbReference type="ARBA" id="ARBA00012528"/>
    </source>
</evidence>
<dbReference type="NCBIfam" id="TIGR00254">
    <property type="entry name" value="GGDEF"/>
    <property type="match status" value="1"/>
</dbReference>
<dbReference type="AlphaFoldDB" id="A0A1T5HYD3"/>
<keyword evidence="5" id="KW-0808">Transferase</keyword>
<keyword evidence="5" id="KW-0548">Nucleotidyltransferase</keyword>
<keyword evidence="3" id="KW-0812">Transmembrane</keyword>
<dbReference type="SMART" id="SM00267">
    <property type="entry name" value="GGDEF"/>
    <property type="match status" value="1"/>
</dbReference>
<dbReference type="InterPro" id="IPR029787">
    <property type="entry name" value="Nucleotide_cyclase"/>
</dbReference>
<keyword evidence="3" id="KW-1133">Transmembrane helix</keyword>
<sequence>MRINNTNYNFITLLKSFILLFFLFSSFYVIYNIYHIEKFNQRYITKIQTVYSYVRRFGSYYNNASEEHKLKADYQIDNVSIIINTPGKVKKLSKGISLLRSELDKLTNNVSAISVFENSTNNAHFCPIKPKHSNKLNNDAENNPMHQIVVREGLINTYQSFYGCNLKLTESYTDDCSDTQIRTIYYPIYNNKRLDALLAIDIKSKDFTDSLQQYNKKYLTVININHSNNFYTKQELLPCSKIHPMNMGFNLFSIFRVTFLPALLLSIIYGYFKIHLIKKRHNIQRDLMTHFYRRDFYEKKWLKQRKFNLLIIDIDHFKKINDNYGHEIGDEVIRHIAKRINNYIDPTDTAVRWGGEEFIINFQNISNKQLHIKAKDLCSLIDSKPILSLNVTVSIGGISTTNSHFNDAYKLADKALYHSKNNGRNQYTIV</sequence>
<dbReference type="SUPFAM" id="SSF55073">
    <property type="entry name" value="Nucleotide cyclase"/>
    <property type="match status" value="1"/>
</dbReference>
<dbReference type="InterPro" id="IPR043128">
    <property type="entry name" value="Rev_trsase/Diguanyl_cyclase"/>
</dbReference>
<feature type="transmembrane region" description="Helical" evidence="3">
    <location>
        <begin position="12"/>
        <end position="34"/>
    </location>
</feature>
<gene>
    <name evidence="5" type="primary">ycdT_2</name>
    <name evidence="5" type="ORF">CZ809_01331</name>
</gene>
<feature type="transmembrane region" description="Helical" evidence="3">
    <location>
        <begin position="247"/>
        <end position="272"/>
    </location>
</feature>
<dbReference type="PROSITE" id="PS50887">
    <property type="entry name" value="GGDEF"/>
    <property type="match status" value="1"/>
</dbReference>
<dbReference type="Pfam" id="PF00990">
    <property type="entry name" value="GGDEF"/>
    <property type="match status" value="1"/>
</dbReference>